<keyword evidence="18" id="KW-1185">Reference proteome</keyword>
<dbReference type="PROSITE" id="PS50069">
    <property type="entry name" value="CULLIN_2"/>
    <property type="match status" value="1"/>
</dbReference>
<dbReference type="PROSITE" id="PS51984">
    <property type="entry name" value="CPB1"/>
    <property type="match status" value="1"/>
</dbReference>
<evidence type="ECO:0000256" key="4">
    <source>
        <dbReference type="ARBA" id="ARBA00022618"/>
    </source>
</evidence>
<dbReference type="InterPro" id="IPR000719">
    <property type="entry name" value="Prot_kinase_dom"/>
</dbReference>
<evidence type="ECO:0000256" key="2">
    <source>
        <dbReference type="ARBA" id="ARBA00016068"/>
    </source>
</evidence>
<feature type="domain" description="Cryptic POLO box 2 (CPB2)" evidence="16">
    <location>
        <begin position="1418"/>
        <end position="1568"/>
    </location>
</feature>
<dbReference type="InterPro" id="IPR011009">
    <property type="entry name" value="Kinase-like_dom_sf"/>
</dbReference>
<evidence type="ECO:0000313" key="18">
    <source>
        <dbReference type="Proteomes" id="UP000006352"/>
    </source>
</evidence>
<feature type="region of interest" description="Disordered" evidence="12">
    <location>
        <begin position="1565"/>
        <end position="1610"/>
    </location>
</feature>
<evidence type="ECO:0000256" key="6">
    <source>
        <dbReference type="ARBA" id="ARBA00022776"/>
    </source>
</evidence>
<dbReference type="SUPFAM" id="SSF46785">
    <property type="entry name" value="Winged helix' DNA-binding domain"/>
    <property type="match status" value="1"/>
</dbReference>
<feature type="domain" description="Cullin family profile" evidence="14">
    <location>
        <begin position="441"/>
        <end position="611"/>
    </location>
</feature>
<feature type="domain" description="Cryptic POLO box 1 (CPB1)" evidence="15">
    <location>
        <begin position="1309"/>
        <end position="1417"/>
    </location>
</feature>
<evidence type="ECO:0000256" key="3">
    <source>
        <dbReference type="ARBA" id="ARBA00022490"/>
    </source>
</evidence>
<dbReference type="InterPro" id="IPR008271">
    <property type="entry name" value="Ser/Thr_kinase_AS"/>
</dbReference>
<dbReference type="SMART" id="SM00220">
    <property type="entry name" value="S_TKc"/>
    <property type="match status" value="1"/>
</dbReference>
<keyword evidence="4" id="KW-0132">Cell division</keyword>
<protein>
    <recommendedName>
        <fullName evidence="2">Anaphase-promoting complex subunit 2</fullName>
    </recommendedName>
</protein>
<dbReference type="Gene3D" id="1.20.1310.10">
    <property type="entry name" value="Cullin Repeats"/>
    <property type="match status" value="1"/>
</dbReference>
<dbReference type="PROSITE" id="PS51985">
    <property type="entry name" value="CPB2"/>
    <property type="match status" value="1"/>
</dbReference>
<dbReference type="InterPro" id="IPR046437">
    <property type="entry name" value="Ser_Thr-PK_POLO_box_1_sf"/>
</dbReference>
<feature type="compositionally biased region" description="Basic and acidic residues" evidence="12">
    <location>
        <begin position="1579"/>
        <end position="1598"/>
    </location>
</feature>
<dbReference type="InterPro" id="IPR036390">
    <property type="entry name" value="WH_DNA-bd_sf"/>
</dbReference>
<dbReference type="InterPro" id="IPR033698">
    <property type="entry name" value="POLO_box_Plk4_2"/>
</dbReference>
<dbReference type="HOGENOM" id="CLU_239503_0_0_1"/>
<dbReference type="InterPro" id="IPR057975">
    <property type="entry name" value="TPR_ANAPC2"/>
</dbReference>
<evidence type="ECO:0000256" key="12">
    <source>
        <dbReference type="SAM" id="MobiDB-lite"/>
    </source>
</evidence>
<dbReference type="Pfam" id="PF08672">
    <property type="entry name" value="ANAPC2"/>
    <property type="match status" value="1"/>
</dbReference>
<evidence type="ECO:0000259" key="15">
    <source>
        <dbReference type="PROSITE" id="PS51984"/>
    </source>
</evidence>
<dbReference type="OrthoDB" id="5581181at2759"/>
<dbReference type="Gene3D" id="3.30.1120.120">
    <property type="match status" value="1"/>
</dbReference>
<dbReference type="GO" id="GO:0006511">
    <property type="term" value="P:ubiquitin-dependent protein catabolic process"/>
    <property type="evidence" value="ECO:0007669"/>
    <property type="project" value="InterPro"/>
</dbReference>
<feature type="region of interest" description="Disordered" evidence="12">
    <location>
        <begin position="1074"/>
        <end position="1110"/>
    </location>
</feature>
<dbReference type="InterPro" id="IPR036388">
    <property type="entry name" value="WH-like_DNA-bd_sf"/>
</dbReference>
<evidence type="ECO:0000256" key="1">
    <source>
        <dbReference type="ARBA" id="ARBA00004496"/>
    </source>
</evidence>
<keyword evidence="7" id="KW-0833">Ubl conjugation pathway</keyword>
<dbReference type="SMART" id="SM01013">
    <property type="entry name" value="APC2"/>
    <property type="match status" value="1"/>
</dbReference>
<dbReference type="InterPro" id="IPR014786">
    <property type="entry name" value="ANAPC2_C"/>
</dbReference>
<dbReference type="Proteomes" id="UP000006352">
    <property type="component" value="Unassembled WGS sequence"/>
</dbReference>
<dbReference type="GO" id="GO:0007091">
    <property type="term" value="P:metaphase/anaphase transition of mitotic cell cycle"/>
    <property type="evidence" value="ECO:0007669"/>
    <property type="project" value="TreeGrafter"/>
</dbReference>
<dbReference type="GO" id="GO:0031625">
    <property type="term" value="F:ubiquitin protein ligase binding"/>
    <property type="evidence" value="ECO:0007669"/>
    <property type="project" value="InterPro"/>
</dbReference>
<evidence type="ECO:0000259" key="16">
    <source>
        <dbReference type="PROSITE" id="PS51985"/>
    </source>
</evidence>
<dbReference type="InParanoid" id="J4IAU2"/>
<evidence type="ECO:0000256" key="7">
    <source>
        <dbReference type="ARBA" id="ARBA00022786"/>
    </source>
</evidence>
<dbReference type="Pfam" id="PF25773">
    <property type="entry name" value="TPR_ANAPC2"/>
    <property type="match status" value="1"/>
</dbReference>
<keyword evidence="9" id="KW-0131">Cell cycle</keyword>
<dbReference type="PANTHER" id="PTHR45957">
    <property type="entry name" value="ANAPHASE-PROMOTING COMPLEX SUBUNIT 2"/>
    <property type="match status" value="1"/>
</dbReference>
<evidence type="ECO:0000313" key="17">
    <source>
        <dbReference type="EMBL" id="CCM03506.1"/>
    </source>
</evidence>
<keyword evidence="5 11" id="KW-0547">Nucleotide-binding</keyword>
<evidence type="ECO:0000256" key="10">
    <source>
        <dbReference type="PROSITE-ProRule" id="PRU00330"/>
    </source>
</evidence>
<evidence type="ECO:0000256" key="11">
    <source>
        <dbReference type="PROSITE-ProRule" id="PRU10141"/>
    </source>
</evidence>
<dbReference type="SUPFAM" id="SSF75632">
    <property type="entry name" value="Cullin homology domain"/>
    <property type="match status" value="1"/>
</dbReference>
<proteinExistence type="inferred from homology"/>
<dbReference type="Gene3D" id="1.10.510.10">
    <property type="entry name" value="Transferase(Phosphotransferase) domain 1"/>
    <property type="match status" value="1"/>
</dbReference>
<dbReference type="GO" id="GO:0051301">
    <property type="term" value="P:cell division"/>
    <property type="evidence" value="ECO:0007669"/>
    <property type="project" value="UniProtKB-KW"/>
</dbReference>
<dbReference type="GO" id="GO:0005737">
    <property type="term" value="C:cytoplasm"/>
    <property type="evidence" value="ECO:0007669"/>
    <property type="project" value="UniProtKB-SubCell"/>
</dbReference>
<dbReference type="InterPro" id="IPR044554">
    <property type="entry name" value="ANAPC2"/>
</dbReference>
<dbReference type="RefSeq" id="XP_012182789.1">
    <property type="nucleotide sequence ID" value="XM_012327399.1"/>
</dbReference>
<dbReference type="Pfam" id="PF00069">
    <property type="entry name" value="Pkinase"/>
    <property type="match status" value="1"/>
</dbReference>
<name>J4IAU2_9APHY</name>
<feature type="compositionally biased region" description="Polar residues" evidence="12">
    <location>
        <begin position="1565"/>
        <end position="1578"/>
    </location>
</feature>
<dbReference type="SMART" id="SM00182">
    <property type="entry name" value="CULLIN"/>
    <property type="match status" value="1"/>
</dbReference>
<evidence type="ECO:0000256" key="5">
    <source>
        <dbReference type="ARBA" id="ARBA00022741"/>
    </source>
</evidence>
<dbReference type="GO" id="GO:0005524">
    <property type="term" value="F:ATP binding"/>
    <property type="evidence" value="ECO:0007669"/>
    <property type="project" value="UniProtKB-UniRule"/>
</dbReference>
<dbReference type="SUPFAM" id="SSF56112">
    <property type="entry name" value="Protein kinase-like (PK-like)"/>
    <property type="match status" value="1"/>
</dbReference>
<keyword evidence="6" id="KW-0498">Mitosis</keyword>
<dbReference type="PROSITE" id="PS50011">
    <property type="entry name" value="PROTEIN_KINASE_DOM"/>
    <property type="match status" value="1"/>
</dbReference>
<gene>
    <name evidence="17" type="ORF">FIBRA_05640</name>
</gene>
<dbReference type="Gene3D" id="3.30.230.130">
    <property type="entry name" value="Cullin, Chain C, Domain 2"/>
    <property type="match status" value="1"/>
</dbReference>
<dbReference type="PANTHER" id="PTHR45957:SF1">
    <property type="entry name" value="ANAPHASE-PROMOTING COMPLEX SUBUNIT 2"/>
    <property type="match status" value="1"/>
</dbReference>
<evidence type="ECO:0000256" key="9">
    <source>
        <dbReference type="ARBA" id="ARBA00023306"/>
    </source>
</evidence>
<dbReference type="InterPro" id="IPR033699">
    <property type="entry name" value="POLO_box_Plk4_1"/>
</dbReference>
<reference evidence="17 18" key="1">
    <citation type="journal article" date="2012" name="Appl. Environ. Microbiol.">
        <title>Short-read sequencing for genomic analysis of the brown rot fungus Fibroporia radiculosa.</title>
        <authorList>
            <person name="Tang J.D."/>
            <person name="Perkins A.D."/>
            <person name="Sonstegard T.S."/>
            <person name="Schroeder S.G."/>
            <person name="Burgess S.C."/>
            <person name="Diehl S.V."/>
        </authorList>
    </citation>
    <scope>NUCLEOTIDE SEQUENCE [LARGE SCALE GENOMIC DNA]</scope>
    <source>
        <strain evidence="17 18">TFFH 294</strain>
    </source>
</reference>
<dbReference type="GeneID" id="24098417"/>
<dbReference type="EMBL" id="HE797116">
    <property type="protein sequence ID" value="CCM03506.1"/>
    <property type="molecule type" value="Genomic_DNA"/>
</dbReference>
<dbReference type="PROSITE" id="PS00107">
    <property type="entry name" value="PROTEIN_KINASE_ATP"/>
    <property type="match status" value="1"/>
</dbReference>
<organism evidence="17 18">
    <name type="scientific">Fibroporia radiculosa</name>
    <dbReference type="NCBI Taxonomy" id="599839"/>
    <lineage>
        <taxon>Eukaryota</taxon>
        <taxon>Fungi</taxon>
        <taxon>Dikarya</taxon>
        <taxon>Basidiomycota</taxon>
        <taxon>Agaricomycotina</taxon>
        <taxon>Agaricomycetes</taxon>
        <taxon>Polyporales</taxon>
        <taxon>Fibroporiaceae</taxon>
        <taxon>Fibroporia</taxon>
    </lineage>
</organism>
<dbReference type="GO" id="GO:0004672">
    <property type="term" value="F:protein kinase activity"/>
    <property type="evidence" value="ECO:0007669"/>
    <property type="project" value="InterPro"/>
</dbReference>
<dbReference type="InterPro" id="IPR017441">
    <property type="entry name" value="Protein_kinase_ATP_BS"/>
</dbReference>
<feature type="region of interest" description="Disordered" evidence="12">
    <location>
        <begin position="1655"/>
        <end position="1684"/>
    </location>
</feature>
<dbReference type="GO" id="GO:0070979">
    <property type="term" value="P:protein K11-linked ubiquitination"/>
    <property type="evidence" value="ECO:0007669"/>
    <property type="project" value="TreeGrafter"/>
</dbReference>
<evidence type="ECO:0000256" key="8">
    <source>
        <dbReference type="ARBA" id="ARBA00022840"/>
    </source>
</evidence>
<comment type="subcellular location">
    <subcellularLocation>
        <location evidence="1">Cytoplasm</location>
    </subcellularLocation>
</comment>
<comment type="similarity">
    <text evidence="10">Belongs to the cullin family.</text>
</comment>
<dbReference type="PROSITE" id="PS00108">
    <property type="entry name" value="PROTEIN_KINASE_ST"/>
    <property type="match status" value="1"/>
</dbReference>
<keyword evidence="3" id="KW-0963">Cytoplasm</keyword>
<feature type="domain" description="Protein kinase" evidence="13">
    <location>
        <begin position="804"/>
        <end position="1061"/>
    </location>
</feature>
<dbReference type="GO" id="GO:0005680">
    <property type="term" value="C:anaphase-promoting complex"/>
    <property type="evidence" value="ECO:0007669"/>
    <property type="project" value="TreeGrafter"/>
</dbReference>
<dbReference type="InterPro" id="IPR016158">
    <property type="entry name" value="Cullin_homology"/>
</dbReference>
<accession>J4IAU2</accession>
<dbReference type="STRING" id="599839.J4IAU2"/>
<evidence type="ECO:0000259" key="13">
    <source>
        <dbReference type="PROSITE" id="PS50011"/>
    </source>
</evidence>
<dbReference type="InterPro" id="IPR036317">
    <property type="entry name" value="Cullin_homology_sf"/>
</dbReference>
<sequence length="1747" mass="195186">MSTEALHRHILAKWQTSFSRLNRDQPGISGLLAISEAWTLAAGFLYPIDLTNPSAKKEYNTMEVKSAVEVLSKAKMLPMLLENFLEDMRKQQHLISKEYQEASEVQYIARLVFRLLEWYKAWVPIHELGHTIVSTYTLNFQTHVFSILPPSFSKGFKDLVASTFELVQSSSPPPWAPPTQVQDRSRRHDLPLWTAFDQLGLLDRYESLISSVCYDHIEAHVLETCTGKWEEPMLKELRNWMADKIVPWMLMPYARGARNTEEARSMLQGVGSRFDFHVCKTLSDLRTREIFDIIVDYPDSSSALYDLKECLARVDQRAQVVQTLRKANKKRLLHPGADTKDILTQYVSIIRCLRIVDPPGVLLFKVADPIRKYLRERPDTIRCIVASLVGDGESGDSLVDENEPIQPLQQMQVEDYTDPNWEPEPIDAGPDFRTNKPGDVISTLVSIYDSKDLFVKELQVLLAQRLLAITDGNFERERRNIEILKIRFGEPALQVCEVMLKDMTDSRRMDQHVQSQKNLVLHPTVISRHFWPPLQSGNFIMPGQFKRIQEEYANEFTTFKPDKKLRWLPHLGTLHLEIELQDRTVSVDVPPLEAAFIELFSEKDVWGIDELIGHVGSVDRATAFKALSTWVDLGILEEDEQNQYRLLEVAADVSTSGRKPAPLKSAQVMEEVPAILTIQQQQAEQMKVFWKASLLGMNFIEGMLTNLGTLSLDRIQTMLKFAPGYDRTIEQLGTFMEAARREGLVTVKDETSTYSHFDVEHHNQSDRPRSIMLSSKPLSELDACSIASESTSAKDEIPDGLHNYEMHEELGRGATSIVYRAICKRGRLRGRQVALKKILLGVGEKSAGSTYLTTSTCLHQSLYHPSVVSLLSKFSGPSGHYHVLELCSRGTLSTFLHSRCPPILHEDELRRVLKHLVDALVYLRKERVLHRDIKTSNILLTEDFRVKLSDFGLATRLPTEASTSSTFCGSPNYVAPEVVSRLPYGFSADIWSLGCFVVTCLTGTPPFEAPSVGEIFSNIARGEYVVPRNVSLEARDLINVLLQPDPVHRISLHRILAHPFFKPSLPTKALSNTAHPQFRRQRQESQQENSINLPPLKASRYPSHLSKESSNYLRQPFKTRTGSAPTPITQPKRLLTDTLNKDVRNLLNDELSSGISRRFFSVPVSKHAMNMNTGQLLRPPSEVLPEILSPTPGLTPDSGSVRSGTAFELGACAFKPTKGSIVLAECPPPAVSTGSPKACNIVRKHHITSKLTRDRASSLVSMASETDSEGVACGVVAGSASDRGLSGNSVPLQMRHSQDTFARISNLPAGRPQHPVFSTAYLHCGTHKTVNGQIIVLPSKSLLIDFREGERRKGRKGNEVLLVSPEGDTIQVHSAPHLSTPCCLVEPLATYTIENLPSAYCNVYKDAGCIVNQLKQRIPKLVLYKPEARLTLMANEPLGDIEVSFASAALPGSSDLSREGTTSLHGVDMRVRLWRRKQLVEVARHHRPGSTMPGANEWIKKVIPTNPNGRTVPAETWNTMEPVEQSGLRHLADFLLVCEAVESVAQVPSDIRTFVEDSGNRLWSTEQVANARQSSTSSQDKDGRKRLDQVVCRMERSPRRSSSARRPDVAKNDEITLATVATAASTVFPSFSLQPRPRKFSSVLSLRVEDGRVMDNGSVFGRDSRHEEEQSPQSAVDAEKQDDAPQTKFLPSVGWIMFHDGASLEIDTGCVDGHSGAVQFTSSSKEPPFTEVLIGGGTQAHIAGVRR</sequence>
<feature type="binding site" evidence="11">
    <location>
        <position position="836"/>
    </location>
    <ligand>
        <name>ATP</name>
        <dbReference type="ChEBI" id="CHEBI:30616"/>
    </ligand>
</feature>
<evidence type="ECO:0000259" key="14">
    <source>
        <dbReference type="PROSITE" id="PS50069"/>
    </source>
</evidence>
<keyword evidence="8 11" id="KW-0067">ATP-binding</keyword>
<dbReference type="Gene3D" id="1.10.10.10">
    <property type="entry name" value="Winged helix-like DNA-binding domain superfamily/Winged helix DNA-binding domain"/>
    <property type="match status" value="1"/>
</dbReference>